<keyword evidence="1" id="KW-0479">Metal-binding</keyword>
<comment type="caution">
    <text evidence="7">The sequence shown here is derived from an EMBL/GenBank/DDBJ whole genome shotgun (WGS) entry which is preliminary data.</text>
</comment>
<evidence type="ECO:0000256" key="2">
    <source>
        <dbReference type="ARBA" id="ARBA00022771"/>
    </source>
</evidence>
<reference evidence="7 8" key="1">
    <citation type="submission" date="2023-01" db="EMBL/GenBank/DDBJ databases">
        <authorList>
            <person name="Whitehead M."/>
        </authorList>
    </citation>
    <scope>NUCLEOTIDE SEQUENCE [LARGE SCALE GENOMIC DNA]</scope>
</reference>
<dbReference type="GO" id="GO:0008270">
    <property type="term" value="F:zinc ion binding"/>
    <property type="evidence" value="ECO:0007669"/>
    <property type="project" value="UniProtKB-KW"/>
</dbReference>
<evidence type="ECO:0000313" key="8">
    <source>
        <dbReference type="Proteomes" id="UP001160148"/>
    </source>
</evidence>
<dbReference type="GO" id="GO:0003677">
    <property type="term" value="F:DNA binding"/>
    <property type="evidence" value="ECO:0007669"/>
    <property type="project" value="UniProtKB-UniRule"/>
</dbReference>
<sequence>MPCCVAIGCSNSDKKRYLMKHFPRDPIRKKLWMAKIKRDKWTPSQHSCICEVHFEENMWEKTREDGSSRLKCNAFPTLFSFTKIIKQRKPNLERSNVSHPYHIHMIQLEKFTLFQIQYIFLKYEEEYVDD</sequence>
<dbReference type="AlphaFoldDB" id="A0AAV0XXD4"/>
<keyword evidence="2 5" id="KW-0863">Zinc-finger</keyword>
<protein>
    <recommendedName>
        <fullName evidence="6">THAP-type domain-containing protein</fullName>
    </recommendedName>
</protein>
<organism evidence="7 8">
    <name type="scientific">Macrosiphum euphorbiae</name>
    <name type="common">potato aphid</name>
    <dbReference type="NCBI Taxonomy" id="13131"/>
    <lineage>
        <taxon>Eukaryota</taxon>
        <taxon>Metazoa</taxon>
        <taxon>Ecdysozoa</taxon>
        <taxon>Arthropoda</taxon>
        <taxon>Hexapoda</taxon>
        <taxon>Insecta</taxon>
        <taxon>Pterygota</taxon>
        <taxon>Neoptera</taxon>
        <taxon>Paraneoptera</taxon>
        <taxon>Hemiptera</taxon>
        <taxon>Sternorrhyncha</taxon>
        <taxon>Aphidomorpha</taxon>
        <taxon>Aphidoidea</taxon>
        <taxon>Aphididae</taxon>
        <taxon>Macrosiphini</taxon>
        <taxon>Macrosiphum</taxon>
    </lineage>
</organism>
<dbReference type="Proteomes" id="UP001160148">
    <property type="component" value="Unassembled WGS sequence"/>
</dbReference>
<dbReference type="Gene3D" id="6.20.210.20">
    <property type="entry name" value="THAP domain"/>
    <property type="match status" value="1"/>
</dbReference>
<keyword evidence="8" id="KW-1185">Reference proteome</keyword>
<evidence type="ECO:0000313" key="7">
    <source>
        <dbReference type="EMBL" id="CAI6372427.1"/>
    </source>
</evidence>
<dbReference type="SMART" id="SM00692">
    <property type="entry name" value="DM3"/>
    <property type="match status" value="1"/>
</dbReference>
<dbReference type="PANTHER" id="PTHR47696:SF1">
    <property type="entry name" value="THAP DOMAIN-CONTAINING PROTEIN 2"/>
    <property type="match status" value="1"/>
</dbReference>
<keyword evidence="3" id="KW-0862">Zinc</keyword>
<evidence type="ECO:0000259" key="6">
    <source>
        <dbReference type="PROSITE" id="PS50950"/>
    </source>
</evidence>
<keyword evidence="4 5" id="KW-0238">DNA-binding</keyword>
<dbReference type="InterPro" id="IPR006612">
    <property type="entry name" value="THAP_Znf"/>
</dbReference>
<gene>
    <name evidence="7" type="ORF">MEUPH1_LOCUS26300</name>
</gene>
<evidence type="ECO:0000256" key="5">
    <source>
        <dbReference type="PROSITE-ProRule" id="PRU00309"/>
    </source>
</evidence>
<proteinExistence type="predicted"/>
<dbReference type="SMART" id="SM00980">
    <property type="entry name" value="THAP"/>
    <property type="match status" value="1"/>
</dbReference>
<dbReference type="InterPro" id="IPR038441">
    <property type="entry name" value="THAP_Znf_sf"/>
</dbReference>
<dbReference type="SUPFAM" id="SSF57716">
    <property type="entry name" value="Glucocorticoid receptor-like (DNA-binding domain)"/>
    <property type="match status" value="1"/>
</dbReference>
<dbReference type="PROSITE" id="PS50950">
    <property type="entry name" value="ZF_THAP"/>
    <property type="match status" value="1"/>
</dbReference>
<dbReference type="Pfam" id="PF05485">
    <property type="entry name" value="THAP"/>
    <property type="match status" value="1"/>
</dbReference>
<accession>A0AAV0XXD4</accession>
<dbReference type="PANTHER" id="PTHR47696">
    <property type="entry name" value="THAP DOMAIN-CONTAINING PROTEIN 2"/>
    <property type="match status" value="1"/>
</dbReference>
<evidence type="ECO:0000256" key="3">
    <source>
        <dbReference type="ARBA" id="ARBA00022833"/>
    </source>
</evidence>
<name>A0AAV0XXD4_9HEMI</name>
<feature type="domain" description="THAP-type" evidence="6">
    <location>
        <begin position="1"/>
        <end position="79"/>
    </location>
</feature>
<evidence type="ECO:0000256" key="1">
    <source>
        <dbReference type="ARBA" id="ARBA00022723"/>
    </source>
</evidence>
<dbReference type="EMBL" id="CARXXK010001030">
    <property type="protein sequence ID" value="CAI6372427.1"/>
    <property type="molecule type" value="Genomic_DNA"/>
</dbReference>
<evidence type="ECO:0000256" key="4">
    <source>
        <dbReference type="ARBA" id="ARBA00023125"/>
    </source>
</evidence>
<dbReference type="InterPro" id="IPR026521">
    <property type="entry name" value="THAP2"/>
</dbReference>